<feature type="active site" description="Proton acceptor; via carboxylate" evidence="4">
    <location>
        <position position="426"/>
    </location>
</feature>
<dbReference type="GO" id="GO:0030649">
    <property type="term" value="P:aminoglycoside antibiotic catabolic process"/>
    <property type="evidence" value="ECO:0007669"/>
    <property type="project" value="TreeGrafter"/>
</dbReference>
<evidence type="ECO:0000256" key="4">
    <source>
        <dbReference type="HAMAP-Rule" id="MF_01812"/>
    </source>
</evidence>
<keyword evidence="3 4" id="KW-0012">Acyltransferase</keyword>
<evidence type="ECO:0000256" key="3">
    <source>
        <dbReference type="ARBA" id="ARBA00023315"/>
    </source>
</evidence>
<sequence length="426" mass="46313">MDSQQPAAGVTVVPLGPRDRDRLLGVDAAAFFFDPSQHDPEHVLDYFEWPRTFGASRDGGSTLCGVYTAFGLGLTVPGPLDALATVPMPGLSWVSVHPDHRRRGVLRAMLDHHFAQLHEQGVGISGLHAAEPAIYGRFGYAVASLEVHLSMGRGATFTAPSLDEEAGRLQTRFMPMDSDEARAQVHRLHVAATASTLGAVTRSDLMGRVLFRDHPPARVGREPQQVMFCSRDGEATGYARFTRSGTWEDGSPKGTVAVTEVVALDEASLLALARRLVDFDLTTTVTFDQRSTDDPLLWWAGGPRAVEISTYDGLWLRLVDVGRALSERGYATACDVVLEVVDEVCPWNQRRWRLSVDDKGVGRCSPTSDPADLRIPVQALGAAYLGSRSIASQAQRGVVEELRTGAVRQLSLAMRADREPMPGIAF</sequence>
<dbReference type="InterPro" id="IPR041380">
    <property type="entry name" value="Acetyltransf_17"/>
</dbReference>
<proteinExistence type="inferred from homology"/>
<feature type="binding site" evidence="4">
    <location>
        <begin position="94"/>
        <end position="96"/>
    </location>
    <ligand>
        <name>acetyl-CoA</name>
        <dbReference type="ChEBI" id="CHEBI:57288"/>
    </ligand>
</feature>
<dbReference type="AlphaFoldDB" id="A0A542ZMX7"/>
<name>A0A542ZMX7_9MICO</name>
<evidence type="ECO:0000313" key="7">
    <source>
        <dbReference type="Proteomes" id="UP000319514"/>
    </source>
</evidence>
<reference evidence="6 7" key="1">
    <citation type="submission" date="2019-06" db="EMBL/GenBank/DDBJ databases">
        <title>Sequencing the genomes of 1000 actinobacteria strains.</title>
        <authorList>
            <person name="Klenk H.-P."/>
        </authorList>
    </citation>
    <scope>NUCLEOTIDE SEQUENCE [LARGE SCALE GENOMIC DNA]</scope>
    <source>
        <strain evidence="6 7">DSM 18082</strain>
    </source>
</reference>
<dbReference type="Pfam" id="PF17668">
    <property type="entry name" value="Acetyltransf_17"/>
    <property type="match status" value="1"/>
</dbReference>
<dbReference type="HAMAP" id="MF_01812">
    <property type="entry name" value="Eis"/>
    <property type="match status" value="1"/>
</dbReference>
<dbReference type="Pfam" id="PF13527">
    <property type="entry name" value="Acetyltransf_9"/>
    <property type="match status" value="1"/>
</dbReference>
<accession>A0A542ZMX7</accession>
<comment type="caution">
    <text evidence="6">The sequence shown here is derived from an EMBL/GenBank/DDBJ whole genome shotgun (WGS) entry which is preliminary data.</text>
</comment>
<dbReference type="Proteomes" id="UP000319514">
    <property type="component" value="Unassembled WGS sequence"/>
</dbReference>
<protein>
    <submittedName>
        <fullName evidence="6">Putative acetyltransferase</fullName>
    </submittedName>
</protein>
<dbReference type="EMBL" id="VFOQ01000001">
    <property type="protein sequence ID" value="TQL61711.1"/>
    <property type="molecule type" value="Genomic_DNA"/>
</dbReference>
<keyword evidence="2 4" id="KW-0808">Transferase</keyword>
<evidence type="ECO:0000313" key="6">
    <source>
        <dbReference type="EMBL" id="TQL61711.1"/>
    </source>
</evidence>
<dbReference type="SUPFAM" id="SSF55718">
    <property type="entry name" value="SCP-like"/>
    <property type="match status" value="1"/>
</dbReference>
<dbReference type="InterPro" id="IPR025559">
    <property type="entry name" value="Eis_dom"/>
</dbReference>
<feature type="domain" description="N-acetyltransferase" evidence="5">
    <location>
        <begin position="10"/>
        <end position="163"/>
    </location>
</feature>
<gene>
    <name evidence="6" type="ORF">FB474_3130</name>
</gene>
<evidence type="ECO:0000259" key="5">
    <source>
        <dbReference type="PROSITE" id="PS51186"/>
    </source>
</evidence>
<dbReference type="PROSITE" id="PS51186">
    <property type="entry name" value="GNAT"/>
    <property type="match status" value="1"/>
</dbReference>
<dbReference type="InterPro" id="IPR036527">
    <property type="entry name" value="SCP2_sterol-bd_dom_sf"/>
</dbReference>
<feature type="active site" description="Proton donor" evidence="4">
    <location>
        <position position="135"/>
    </location>
</feature>
<feature type="binding site" evidence="4">
    <location>
        <begin position="102"/>
        <end position="107"/>
    </location>
    <ligand>
        <name>acetyl-CoA</name>
        <dbReference type="ChEBI" id="CHEBI:57288"/>
    </ligand>
</feature>
<comment type="similarity">
    <text evidence="1 4">Belongs to the acetyltransferase Eis family.</text>
</comment>
<dbReference type="PANTHER" id="PTHR37817:SF1">
    <property type="entry name" value="N-ACETYLTRANSFERASE EIS"/>
    <property type="match status" value="1"/>
</dbReference>
<dbReference type="SUPFAM" id="SSF55729">
    <property type="entry name" value="Acyl-CoA N-acyltransferases (Nat)"/>
    <property type="match status" value="1"/>
</dbReference>
<dbReference type="Gene3D" id="3.40.630.30">
    <property type="match status" value="2"/>
</dbReference>
<dbReference type="Pfam" id="PF13530">
    <property type="entry name" value="SCP2_2"/>
    <property type="match status" value="1"/>
</dbReference>
<organism evidence="6 7">
    <name type="scientific">Oryzihumus leptocrescens</name>
    <dbReference type="NCBI Taxonomy" id="297536"/>
    <lineage>
        <taxon>Bacteria</taxon>
        <taxon>Bacillati</taxon>
        <taxon>Actinomycetota</taxon>
        <taxon>Actinomycetes</taxon>
        <taxon>Micrococcales</taxon>
        <taxon>Intrasporangiaceae</taxon>
        <taxon>Oryzihumus</taxon>
    </lineage>
</organism>
<dbReference type="InterPro" id="IPR016181">
    <property type="entry name" value="Acyl_CoA_acyltransferase"/>
</dbReference>
<evidence type="ECO:0000256" key="2">
    <source>
        <dbReference type="ARBA" id="ARBA00022679"/>
    </source>
</evidence>
<dbReference type="GO" id="GO:0034069">
    <property type="term" value="F:aminoglycoside N-acetyltransferase activity"/>
    <property type="evidence" value="ECO:0007669"/>
    <property type="project" value="TreeGrafter"/>
</dbReference>
<keyword evidence="7" id="KW-1185">Reference proteome</keyword>
<dbReference type="InterPro" id="IPR022902">
    <property type="entry name" value="NAcTrfase_Eis"/>
</dbReference>
<evidence type="ECO:0000256" key="1">
    <source>
        <dbReference type="ARBA" id="ARBA00009213"/>
    </source>
</evidence>
<comment type="caution">
    <text evidence="4">Lacks conserved residue(s) required for the propagation of feature annotation.</text>
</comment>
<dbReference type="CDD" id="cd04301">
    <property type="entry name" value="NAT_SF"/>
    <property type="match status" value="1"/>
</dbReference>
<dbReference type="InterPro" id="IPR051554">
    <property type="entry name" value="Acetyltransferase_Eis"/>
</dbReference>
<dbReference type="Gene3D" id="3.30.1050.10">
    <property type="entry name" value="SCP2 sterol-binding domain"/>
    <property type="match status" value="1"/>
</dbReference>
<dbReference type="NCBIfam" id="NF002367">
    <property type="entry name" value="PRK01346.1-4"/>
    <property type="match status" value="1"/>
</dbReference>
<dbReference type="PANTHER" id="PTHR37817">
    <property type="entry name" value="N-ACETYLTRANSFERASE EIS"/>
    <property type="match status" value="1"/>
</dbReference>
<dbReference type="RefSeq" id="WP_185746191.1">
    <property type="nucleotide sequence ID" value="NZ_BAAAKX010000012.1"/>
</dbReference>
<dbReference type="InterPro" id="IPR000182">
    <property type="entry name" value="GNAT_dom"/>
</dbReference>
<comment type="subunit">
    <text evidence="4">Homohexamer; trimer of dimers.</text>
</comment>